<proteinExistence type="predicted"/>
<evidence type="ECO:0000313" key="1">
    <source>
        <dbReference type="EMBL" id="EMD30477.1"/>
    </source>
</evidence>
<keyword evidence="2" id="KW-1185">Reference proteome</keyword>
<gene>
    <name evidence="1" type="ORF">CERSUDRAFT_78793</name>
</gene>
<accession>M2QX19</accession>
<evidence type="ECO:0000313" key="2">
    <source>
        <dbReference type="Proteomes" id="UP000016930"/>
    </source>
</evidence>
<dbReference type="Proteomes" id="UP000016930">
    <property type="component" value="Unassembled WGS sequence"/>
</dbReference>
<dbReference type="EMBL" id="KB446103">
    <property type="protein sequence ID" value="EMD30477.1"/>
    <property type="molecule type" value="Genomic_DNA"/>
</dbReference>
<dbReference type="HOGENOM" id="CLU_006344_13_0_1"/>
<dbReference type="Pfam" id="PF18759">
    <property type="entry name" value="Plavaka"/>
    <property type="match status" value="1"/>
</dbReference>
<organism evidence="1 2">
    <name type="scientific">Ceriporiopsis subvermispora (strain B)</name>
    <name type="common">White-rot fungus</name>
    <name type="synonym">Gelatoporia subvermispora</name>
    <dbReference type="NCBI Taxonomy" id="914234"/>
    <lineage>
        <taxon>Eukaryota</taxon>
        <taxon>Fungi</taxon>
        <taxon>Dikarya</taxon>
        <taxon>Basidiomycota</taxon>
        <taxon>Agaricomycotina</taxon>
        <taxon>Agaricomycetes</taxon>
        <taxon>Polyporales</taxon>
        <taxon>Gelatoporiaceae</taxon>
        <taxon>Gelatoporia</taxon>
    </lineage>
</organism>
<sequence length="239" mass="26850">LRRKDFMSGDWAWDQATKIAEDPKTHGAMFVPVILSTDKTTVFVATGQNEYYPVYASIGNVHNNVRRAHRNAVVIIGFLNIPKASKECKKDLEFLKFWRQLVHTSLAAMLETLKPGIEVLEIVRCPDGHFRKVIFGLGPYIADYPEQALVACVVQGWCTAEPPDLDSGGEPRWREHTEAIIEQLETGEAWDSYGIVNDVLQFRVQTLPQPIPSMVSLPPELSHPYTLPLPPTIEHLPPA</sequence>
<dbReference type="AlphaFoldDB" id="M2QX19"/>
<dbReference type="STRING" id="914234.M2QX19"/>
<feature type="non-terminal residue" evidence="1">
    <location>
        <position position="1"/>
    </location>
</feature>
<reference evidence="1 2" key="1">
    <citation type="journal article" date="2012" name="Proc. Natl. Acad. Sci. U.S.A.">
        <title>Comparative genomics of Ceriporiopsis subvermispora and Phanerochaete chrysosporium provide insight into selective ligninolysis.</title>
        <authorList>
            <person name="Fernandez-Fueyo E."/>
            <person name="Ruiz-Duenas F.J."/>
            <person name="Ferreira P."/>
            <person name="Floudas D."/>
            <person name="Hibbett D.S."/>
            <person name="Canessa P."/>
            <person name="Larrondo L.F."/>
            <person name="James T.Y."/>
            <person name="Seelenfreund D."/>
            <person name="Lobos S."/>
            <person name="Polanco R."/>
            <person name="Tello M."/>
            <person name="Honda Y."/>
            <person name="Watanabe T."/>
            <person name="Watanabe T."/>
            <person name="Ryu J.S."/>
            <person name="Kubicek C.P."/>
            <person name="Schmoll M."/>
            <person name="Gaskell J."/>
            <person name="Hammel K.E."/>
            <person name="St John F.J."/>
            <person name="Vanden Wymelenberg A."/>
            <person name="Sabat G."/>
            <person name="Splinter BonDurant S."/>
            <person name="Syed K."/>
            <person name="Yadav J.S."/>
            <person name="Doddapaneni H."/>
            <person name="Subramanian V."/>
            <person name="Lavin J.L."/>
            <person name="Oguiza J.A."/>
            <person name="Perez G."/>
            <person name="Pisabarro A.G."/>
            <person name="Ramirez L."/>
            <person name="Santoyo F."/>
            <person name="Master E."/>
            <person name="Coutinho P.M."/>
            <person name="Henrissat B."/>
            <person name="Lombard V."/>
            <person name="Magnuson J.K."/>
            <person name="Kuees U."/>
            <person name="Hori C."/>
            <person name="Igarashi K."/>
            <person name="Samejima M."/>
            <person name="Held B.W."/>
            <person name="Barry K.W."/>
            <person name="LaButti K.M."/>
            <person name="Lapidus A."/>
            <person name="Lindquist E.A."/>
            <person name="Lucas S.M."/>
            <person name="Riley R."/>
            <person name="Salamov A.A."/>
            <person name="Hoffmeister D."/>
            <person name="Schwenk D."/>
            <person name="Hadar Y."/>
            <person name="Yarden O."/>
            <person name="de Vries R.P."/>
            <person name="Wiebenga A."/>
            <person name="Stenlid J."/>
            <person name="Eastwood D."/>
            <person name="Grigoriev I.V."/>
            <person name="Berka R.M."/>
            <person name="Blanchette R.A."/>
            <person name="Kersten P."/>
            <person name="Martinez A.T."/>
            <person name="Vicuna R."/>
            <person name="Cullen D."/>
        </authorList>
    </citation>
    <scope>NUCLEOTIDE SEQUENCE [LARGE SCALE GENOMIC DNA]</scope>
    <source>
        <strain evidence="1 2">B</strain>
    </source>
</reference>
<feature type="non-terminal residue" evidence="1">
    <location>
        <position position="239"/>
    </location>
</feature>
<protein>
    <submittedName>
        <fullName evidence="1">Uncharacterized protein</fullName>
    </submittedName>
</protein>
<dbReference type="OrthoDB" id="3199698at2759"/>
<dbReference type="InterPro" id="IPR041078">
    <property type="entry name" value="Plavaka"/>
</dbReference>
<name>M2QX19_CERS8</name>